<name>A0AAD7K1I9_9AGAR</name>
<sequence length="349" mass="38477">HNPRHAQAGRNPELRALFHKVSVLNQAGVIAIFVKDGPKRPGVKRNKKVKTQPHWLITKFDEMIELFGFYSYMAPGEAEGELARLSCEGTIDAVLTDDSDAAIFGARCIIRSLDKKNRDMVTVYTSKALQNTPTVGLTLGGMLLLAVLRGGDYDTVGLANCGITTAHALARCGFGDTLLAAVLNMADGELQHFLIGWREELRTELASNSRGFMKSKQSALSTKVPITFPSIKVLKLYAKPITSWSEGFHPPATEKWVAQVPNLPDLALYCQRKFGWSPLDLVGKFKKQLFAGAFKRRLTLVSLPFLVLNGYVLMSLFLASRRPATSPQSCYPWPHNRGTTTALSISGYH</sequence>
<dbReference type="PRINTS" id="PR00853">
    <property type="entry name" value="XPGRADSUPER"/>
</dbReference>
<keyword evidence="4" id="KW-1185">Reference proteome</keyword>
<dbReference type="PANTHER" id="PTHR11081:SF75">
    <property type="entry name" value="ENDONUCLEASE, PUTATIVE (AFU_ORTHOLOGUE AFUA_3G13260)-RELATED"/>
    <property type="match status" value="1"/>
</dbReference>
<dbReference type="CDD" id="cd09906">
    <property type="entry name" value="H3TH_YEN1"/>
    <property type="match status" value="1"/>
</dbReference>
<keyword evidence="1" id="KW-1133">Transmembrane helix</keyword>
<dbReference type="EMBL" id="JARKIB010000009">
    <property type="protein sequence ID" value="KAJ7776381.1"/>
    <property type="molecule type" value="Genomic_DNA"/>
</dbReference>
<dbReference type="PANTHER" id="PTHR11081">
    <property type="entry name" value="FLAP ENDONUCLEASE FAMILY MEMBER"/>
    <property type="match status" value="1"/>
</dbReference>
<feature type="transmembrane region" description="Helical" evidence="1">
    <location>
        <begin position="298"/>
        <end position="319"/>
    </location>
</feature>
<organism evidence="3 4">
    <name type="scientific">Mycena metata</name>
    <dbReference type="NCBI Taxonomy" id="1033252"/>
    <lineage>
        <taxon>Eukaryota</taxon>
        <taxon>Fungi</taxon>
        <taxon>Dikarya</taxon>
        <taxon>Basidiomycota</taxon>
        <taxon>Agaricomycotina</taxon>
        <taxon>Agaricomycetes</taxon>
        <taxon>Agaricomycetidae</taxon>
        <taxon>Agaricales</taxon>
        <taxon>Marasmiineae</taxon>
        <taxon>Mycenaceae</taxon>
        <taxon>Mycena</taxon>
    </lineage>
</organism>
<dbReference type="CDD" id="cd09870">
    <property type="entry name" value="PIN_YEN1"/>
    <property type="match status" value="1"/>
</dbReference>
<comment type="caution">
    <text evidence="3">The sequence shown here is derived from an EMBL/GenBank/DDBJ whole genome shotgun (WGS) entry which is preliminary data.</text>
</comment>
<feature type="non-terminal residue" evidence="3">
    <location>
        <position position="349"/>
    </location>
</feature>
<dbReference type="Gene3D" id="3.40.50.1010">
    <property type="entry name" value="5'-nuclease"/>
    <property type="match status" value="1"/>
</dbReference>
<dbReference type="Pfam" id="PF00867">
    <property type="entry name" value="XPG_I"/>
    <property type="match status" value="1"/>
</dbReference>
<dbReference type="GO" id="GO:0017108">
    <property type="term" value="F:5'-flap endonuclease activity"/>
    <property type="evidence" value="ECO:0007669"/>
    <property type="project" value="TreeGrafter"/>
</dbReference>
<reference evidence="3" key="1">
    <citation type="submission" date="2023-03" db="EMBL/GenBank/DDBJ databases">
        <title>Massive genome expansion in bonnet fungi (Mycena s.s.) driven by repeated elements and novel gene families across ecological guilds.</title>
        <authorList>
            <consortium name="Lawrence Berkeley National Laboratory"/>
            <person name="Harder C.B."/>
            <person name="Miyauchi S."/>
            <person name="Viragh M."/>
            <person name="Kuo A."/>
            <person name="Thoen E."/>
            <person name="Andreopoulos B."/>
            <person name="Lu D."/>
            <person name="Skrede I."/>
            <person name="Drula E."/>
            <person name="Henrissat B."/>
            <person name="Morin E."/>
            <person name="Kohler A."/>
            <person name="Barry K."/>
            <person name="LaButti K."/>
            <person name="Morin E."/>
            <person name="Salamov A."/>
            <person name="Lipzen A."/>
            <person name="Mereny Z."/>
            <person name="Hegedus B."/>
            <person name="Baldrian P."/>
            <person name="Stursova M."/>
            <person name="Weitz H."/>
            <person name="Taylor A."/>
            <person name="Grigoriev I.V."/>
            <person name="Nagy L.G."/>
            <person name="Martin F."/>
            <person name="Kauserud H."/>
        </authorList>
    </citation>
    <scope>NUCLEOTIDE SEQUENCE</scope>
    <source>
        <strain evidence="3">CBHHK182m</strain>
    </source>
</reference>
<dbReference type="Proteomes" id="UP001215598">
    <property type="component" value="Unassembled WGS sequence"/>
</dbReference>
<dbReference type="InterPro" id="IPR036279">
    <property type="entry name" value="5-3_exonuclease_C_sf"/>
</dbReference>
<evidence type="ECO:0000256" key="1">
    <source>
        <dbReference type="SAM" id="Phobius"/>
    </source>
</evidence>
<keyword evidence="1" id="KW-0472">Membrane</keyword>
<dbReference type="GO" id="GO:0008821">
    <property type="term" value="F:crossover junction DNA endonuclease activity"/>
    <property type="evidence" value="ECO:0007669"/>
    <property type="project" value="InterPro"/>
</dbReference>
<evidence type="ECO:0000259" key="2">
    <source>
        <dbReference type="SMART" id="SM00484"/>
    </source>
</evidence>
<proteinExistence type="predicted"/>
<dbReference type="SMART" id="SM00484">
    <property type="entry name" value="XPGI"/>
    <property type="match status" value="1"/>
</dbReference>
<keyword evidence="1" id="KW-0812">Transmembrane</keyword>
<protein>
    <submittedName>
        <fullName evidence="3">PIN domain-like protein</fullName>
    </submittedName>
</protein>
<dbReference type="GO" id="GO:0006281">
    <property type="term" value="P:DNA repair"/>
    <property type="evidence" value="ECO:0007669"/>
    <property type="project" value="UniProtKB-ARBA"/>
</dbReference>
<dbReference type="SUPFAM" id="SSF47807">
    <property type="entry name" value="5' to 3' exonuclease, C-terminal subdomain"/>
    <property type="match status" value="1"/>
</dbReference>
<dbReference type="AlphaFoldDB" id="A0AAD7K1I9"/>
<gene>
    <name evidence="3" type="ORF">B0H16DRAFT_1302305</name>
</gene>
<accession>A0AAD7K1I9</accession>
<dbReference type="InterPro" id="IPR006084">
    <property type="entry name" value="XPG/Rad2"/>
</dbReference>
<evidence type="ECO:0000313" key="4">
    <source>
        <dbReference type="Proteomes" id="UP001215598"/>
    </source>
</evidence>
<dbReference type="InterPro" id="IPR006086">
    <property type="entry name" value="XPG-I_dom"/>
</dbReference>
<dbReference type="SUPFAM" id="SSF88723">
    <property type="entry name" value="PIN domain-like"/>
    <property type="match status" value="1"/>
</dbReference>
<dbReference type="InterPro" id="IPR037316">
    <property type="entry name" value="Yen1_H3TH"/>
</dbReference>
<dbReference type="InterPro" id="IPR029060">
    <property type="entry name" value="PIN-like_dom_sf"/>
</dbReference>
<evidence type="ECO:0000313" key="3">
    <source>
        <dbReference type="EMBL" id="KAJ7776381.1"/>
    </source>
</evidence>
<feature type="domain" description="XPG-I" evidence="2">
    <location>
        <begin position="65"/>
        <end position="137"/>
    </location>
</feature>